<evidence type="ECO:0000256" key="7">
    <source>
        <dbReference type="RuleBase" id="RU363032"/>
    </source>
</evidence>
<evidence type="ECO:0000256" key="2">
    <source>
        <dbReference type="ARBA" id="ARBA00022448"/>
    </source>
</evidence>
<dbReference type="EMBL" id="PEBJ01000004">
    <property type="protein sequence ID" value="PJM76646.1"/>
    <property type="molecule type" value="Genomic_DNA"/>
</dbReference>
<keyword evidence="2 7" id="KW-0813">Transport</keyword>
<feature type="transmembrane region" description="Helical" evidence="7">
    <location>
        <begin position="234"/>
        <end position="251"/>
    </location>
</feature>
<keyword evidence="10" id="KW-1185">Reference proteome</keyword>
<evidence type="ECO:0000256" key="3">
    <source>
        <dbReference type="ARBA" id="ARBA00022475"/>
    </source>
</evidence>
<sequence>MKRKLSTTIIMYVVLFFFLAIWLFPIVTAITKSLQVGGFASYHSVIANPDVHYFRVVFNSLFIALVTAIVVVFITSLAGFAFSKMKFIGQNVIYVLMLACMAVPIASVTMPLFFTIKTFGLTNTYLGMIIPLVAFNALQMLLLWRNYFDGIPNEIIEAARVDGCSTWRIYLRILMPISTPMIATTGVLTFVYSWNEYLIPLLLIRDESKYTVTLASTYFMETRSQTPEMVAQEYAALILMTIPSIIVYLISQKWLQSGITAGAVKS</sequence>
<dbReference type="PANTHER" id="PTHR43744">
    <property type="entry name" value="ABC TRANSPORTER PERMEASE PROTEIN MG189-RELATED-RELATED"/>
    <property type="match status" value="1"/>
</dbReference>
<dbReference type="PANTHER" id="PTHR43744:SF12">
    <property type="entry name" value="ABC TRANSPORTER PERMEASE PROTEIN MG189-RELATED"/>
    <property type="match status" value="1"/>
</dbReference>
<comment type="subcellular location">
    <subcellularLocation>
        <location evidence="1 7">Cell membrane</location>
        <topology evidence="1 7">Multi-pass membrane protein</topology>
    </subcellularLocation>
</comment>
<name>A0A2M9HIK4_9BIFI</name>
<keyword evidence="6 7" id="KW-0472">Membrane</keyword>
<feature type="transmembrane region" description="Helical" evidence="7">
    <location>
        <begin position="169"/>
        <end position="194"/>
    </location>
</feature>
<keyword evidence="4 7" id="KW-0812">Transmembrane</keyword>
<evidence type="ECO:0000259" key="8">
    <source>
        <dbReference type="PROSITE" id="PS50928"/>
    </source>
</evidence>
<dbReference type="Pfam" id="PF00528">
    <property type="entry name" value="BPD_transp_1"/>
    <property type="match status" value="1"/>
</dbReference>
<dbReference type="Gene3D" id="1.10.3720.10">
    <property type="entry name" value="MetI-like"/>
    <property type="match status" value="1"/>
</dbReference>
<comment type="similarity">
    <text evidence="7">Belongs to the binding-protein-dependent transport system permease family.</text>
</comment>
<dbReference type="AlphaFoldDB" id="A0A2M9HIK4"/>
<evidence type="ECO:0000313" key="10">
    <source>
        <dbReference type="Proteomes" id="UP000229239"/>
    </source>
</evidence>
<evidence type="ECO:0000256" key="1">
    <source>
        <dbReference type="ARBA" id="ARBA00004651"/>
    </source>
</evidence>
<dbReference type="GO" id="GO:0005886">
    <property type="term" value="C:plasma membrane"/>
    <property type="evidence" value="ECO:0007669"/>
    <property type="project" value="UniProtKB-SubCell"/>
</dbReference>
<accession>A0A2M9HIK4</accession>
<dbReference type="PROSITE" id="PS50928">
    <property type="entry name" value="ABC_TM1"/>
    <property type="match status" value="1"/>
</dbReference>
<evidence type="ECO:0000313" key="9">
    <source>
        <dbReference type="EMBL" id="PJM76646.1"/>
    </source>
</evidence>
<dbReference type="SUPFAM" id="SSF161098">
    <property type="entry name" value="MetI-like"/>
    <property type="match status" value="1"/>
</dbReference>
<keyword evidence="3" id="KW-1003">Cell membrane</keyword>
<reference evidence="10" key="1">
    <citation type="submission" date="2017-10" db="EMBL/GenBank/DDBJ databases">
        <title>Draft genome sequences of strains TRE 1, TRE 9, TRE H and TRI 7, isolated from tamarins, belonging to four potential novel Bifidobacterium species.</title>
        <authorList>
            <person name="Mattarelli P."/>
            <person name="Modesto M."/>
            <person name="Puglisi E."/>
            <person name="Morelli L."/>
            <person name="Bonetti A."/>
            <person name="Spezio C."/>
            <person name="Sandri C."/>
        </authorList>
    </citation>
    <scope>NUCLEOTIDE SEQUENCE [LARGE SCALE GENOMIC DNA]</scope>
    <source>
        <strain evidence="10">TREH</strain>
    </source>
</reference>
<feature type="transmembrane region" description="Helical" evidence="7">
    <location>
        <begin position="53"/>
        <end position="80"/>
    </location>
</feature>
<dbReference type="InterPro" id="IPR000515">
    <property type="entry name" value="MetI-like"/>
</dbReference>
<feature type="domain" description="ABC transmembrane type-1" evidence="8">
    <location>
        <begin position="57"/>
        <end position="251"/>
    </location>
</feature>
<dbReference type="RefSeq" id="WP_100494589.1">
    <property type="nucleotide sequence ID" value="NZ_JAFEJV010000019.1"/>
</dbReference>
<keyword evidence="5 7" id="KW-1133">Transmembrane helix</keyword>
<proteinExistence type="inferred from homology"/>
<gene>
    <name evidence="9" type="ORF">CSQ86_07965</name>
</gene>
<dbReference type="InterPro" id="IPR035906">
    <property type="entry name" value="MetI-like_sf"/>
</dbReference>
<evidence type="ECO:0000256" key="6">
    <source>
        <dbReference type="ARBA" id="ARBA00023136"/>
    </source>
</evidence>
<organism evidence="9 10">
    <name type="scientific">Bifidobacterium felsineum</name>
    <dbReference type="NCBI Taxonomy" id="2045440"/>
    <lineage>
        <taxon>Bacteria</taxon>
        <taxon>Bacillati</taxon>
        <taxon>Actinomycetota</taxon>
        <taxon>Actinomycetes</taxon>
        <taxon>Bifidobacteriales</taxon>
        <taxon>Bifidobacteriaceae</taxon>
        <taxon>Bifidobacterium</taxon>
    </lineage>
</organism>
<dbReference type="OrthoDB" id="61122at2"/>
<comment type="caution">
    <text evidence="9">The sequence shown here is derived from an EMBL/GenBank/DDBJ whole genome shotgun (WGS) entry which is preliminary data.</text>
</comment>
<dbReference type="CDD" id="cd06261">
    <property type="entry name" value="TM_PBP2"/>
    <property type="match status" value="1"/>
</dbReference>
<protein>
    <submittedName>
        <fullName evidence="9">Sugar ABC transporter permease</fullName>
    </submittedName>
</protein>
<evidence type="ECO:0000256" key="4">
    <source>
        <dbReference type="ARBA" id="ARBA00022692"/>
    </source>
</evidence>
<evidence type="ECO:0000256" key="5">
    <source>
        <dbReference type="ARBA" id="ARBA00022989"/>
    </source>
</evidence>
<feature type="transmembrane region" description="Helical" evidence="7">
    <location>
        <begin position="92"/>
        <end position="113"/>
    </location>
</feature>
<feature type="transmembrane region" description="Helical" evidence="7">
    <location>
        <begin position="125"/>
        <end position="148"/>
    </location>
</feature>
<dbReference type="Proteomes" id="UP000229239">
    <property type="component" value="Unassembled WGS sequence"/>
</dbReference>
<dbReference type="GO" id="GO:0055085">
    <property type="term" value="P:transmembrane transport"/>
    <property type="evidence" value="ECO:0007669"/>
    <property type="project" value="InterPro"/>
</dbReference>